<evidence type="ECO:0000313" key="3">
    <source>
        <dbReference type="Proteomes" id="UP000002640"/>
    </source>
</evidence>
<organism evidence="2 3">
    <name type="scientific">Phytophthora sojae (strain P6497)</name>
    <name type="common">Soybean stem and root rot agent</name>
    <name type="synonym">Phytophthora megasperma f. sp. glycines</name>
    <dbReference type="NCBI Taxonomy" id="1094619"/>
    <lineage>
        <taxon>Eukaryota</taxon>
        <taxon>Sar</taxon>
        <taxon>Stramenopiles</taxon>
        <taxon>Oomycota</taxon>
        <taxon>Peronosporomycetes</taxon>
        <taxon>Peronosporales</taxon>
        <taxon>Peronosporaceae</taxon>
        <taxon>Phytophthora</taxon>
    </lineage>
</organism>
<feature type="non-terminal residue" evidence="2">
    <location>
        <position position="1"/>
    </location>
</feature>
<dbReference type="AlphaFoldDB" id="G5AH70"/>
<feature type="compositionally biased region" description="Polar residues" evidence="1">
    <location>
        <begin position="59"/>
        <end position="74"/>
    </location>
</feature>
<protein>
    <submittedName>
        <fullName evidence="2">Uncharacterized protein</fullName>
    </submittedName>
</protein>
<reference evidence="2 3" key="1">
    <citation type="journal article" date="2006" name="Science">
        <title>Phytophthora genome sequences uncover evolutionary origins and mechanisms of pathogenesis.</title>
        <authorList>
            <person name="Tyler B.M."/>
            <person name="Tripathy S."/>
            <person name="Zhang X."/>
            <person name="Dehal P."/>
            <person name="Jiang R.H."/>
            <person name="Aerts A."/>
            <person name="Arredondo F.D."/>
            <person name="Baxter L."/>
            <person name="Bensasson D."/>
            <person name="Beynon J.L."/>
            <person name="Chapman J."/>
            <person name="Damasceno C.M."/>
            <person name="Dorrance A.E."/>
            <person name="Dou D."/>
            <person name="Dickerman A.W."/>
            <person name="Dubchak I.L."/>
            <person name="Garbelotto M."/>
            <person name="Gijzen M."/>
            <person name="Gordon S.G."/>
            <person name="Govers F."/>
            <person name="Grunwald N.J."/>
            <person name="Huang W."/>
            <person name="Ivors K.L."/>
            <person name="Jones R.W."/>
            <person name="Kamoun S."/>
            <person name="Krampis K."/>
            <person name="Lamour K.H."/>
            <person name="Lee M.K."/>
            <person name="McDonald W.H."/>
            <person name="Medina M."/>
            <person name="Meijer H.J."/>
            <person name="Nordberg E.K."/>
            <person name="Maclean D.J."/>
            <person name="Ospina-Giraldo M.D."/>
            <person name="Morris P.F."/>
            <person name="Phuntumart V."/>
            <person name="Putnam N.H."/>
            <person name="Rash S."/>
            <person name="Rose J.K."/>
            <person name="Sakihama Y."/>
            <person name="Salamov A.A."/>
            <person name="Savidor A."/>
            <person name="Scheuring C.F."/>
            <person name="Smith B.M."/>
            <person name="Sobral B.W."/>
            <person name="Terry A."/>
            <person name="Torto-Alalibo T.A."/>
            <person name="Win J."/>
            <person name="Xu Z."/>
            <person name="Zhang H."/>
            <person name="Grigoriev I.V."/>
            <person name="Rokhsar D.S."/>
            <person name="Boore J.L."/>
        </authorList>
    </citation>
    <scope>NUCLEOTIDE SEQUENCE [LARGE SCALE GENOMIC DNA]</scope>
    <source>
        <strain evidence="2 3">P6497</strain>
    </source>
</reference>
<dbReference type="GeneID" id="20662053"/>
<dbReference type="KEGG" id="psoj:PHYSODRAFT_534716"/>
<name>G5AH70_PHYSP</name>
<evidence type="ECO:0000256" key="1">
    <source>
        <dbReference type="SAM" id="MobiDB-lite"/>
    </source>
</evidence>
<dbReference type="InParanoid" id="G5AH70"/>
<proteinExistence type="predicted"/>
<gene>
    <name evidence="2" type="ORF">PHYSODRAFT_534716</name>
</gene>
<sequence length="208" mass="23299">HRNFSASLKPNHWPRRRPPNMPGPGFSGRSGVNFCTYRSGSPQSERTIHINSPFLLPTAGSSDGATPRQATLPQPCSPRSAACRGIIGDFAGYSVGLTPGHQLAITGMRREDPPTNPKLPITLQFLKSLHKFLNFDFAQHRLLRKSEYLADGAKVKSYAIRRTDVRFLDSDDHEQQELKRVQKVQIRFRGSKTDQFGEGTTRTLEDRA</sequence>
<feature type="region of interest" description="Disordered" evidence="1">
    <location>
        <begin position="1"/>
        <end position="27"/>
    </location>
</feature>
<evidence type="ECO:0000313" key="2">
    <source>
        <dbReference type="EMBL" id="EGZ05049.1"/>
    </source>
</evidence>
<feature type="region of interest" description="Disordered" evidence="1">
    <location>
        <begin position="57"/>
        <end position="76"/>
    </location>
</feature>
<keyword evidence="3" id="KW-1185">Reference proteome</keyword>
<dbReference type="EMBL" id="JH159169">
    <property type="protein sequence ID" value="EGZ05049.1"/>
    <property type="molecule type" value="Genomic_DNA"/>
</dbReference>
<dbReference type="RefSeq" id="XP_009539421.1">
    <property type="nucleotide sequence ID" value="XM_009541126.1"/>
</dbReference>
<accession>G5AH70</accession>
<dbReference type="Proteomes" id="UP000002640">
    <property type="component" value="Unassembled WGS sequence"/>
</dbReference>